<accession>A0A078AKI9</accession>
<dbReference type="EMBL" id="CCKQ01011195">
    <property type="protein sequence ID" value="CDW82734.1"/>
    <property type="molecule type" value="Genomic_DNA"/>
</dbReference>
<keyword evidence="1 4" id="KW-0479">Metal-binding</keyword>
<dbReference type="SUPFAM" id="SSF57850">
    <property type="entry name" value="RING/U-box"/>
    <property type="match status" value="1"/>
</dbReference>
<dbReference type="Proteomes" id="UP000039865">
    <property type="component" value="Unassembled WGS sequence"/>
</dbReference>
<name>A0A078AKI9_STYLE</name>
<dbReference type="InterPro" id="IPR013083">
    <property type="entry name" value="Znf_RING/FYVE/PHD"/>
</dbReference>
<evidence type="ECO:0000313" key="7">
    <source>
        <dbReference type="Proteomes" id="UP000039865"/>
    </source>
</evidence>
<proteinExistence type="predicted"/>
<dbReference type="GO" id="GO:0008270">
    <property type="term" value="F:zinc ion binding"/>
    <property type="evidence" value="ECO:0007669"/>
    <property type="project" value="UniProtKB-KW"/>
</dbReference>
<dbReference type="InterPro" id="IPR023393">
    <property type="entry name" value="START-like_dom_sf"/>
</dbReference>
<keyword evidence="7" id="KW-1185">Reference proteome</keyword>
<keyword evidence="3 4" id="KW-0862">Zinc</keyword>
<feature type="domain" description="TRAF-type" evidence="5">
    <location>
        <begin position="131"/>
        <end position="184"/>
    </location>
</feature>
<reference evidence="6 7" key="1">
    <citation type="submission" date="2014-06" db="EMBL/GenBank/DDBJ databases">
        <authorList>
            <person name="Swart Estienne"/>
        </authorList>
    </citation>
    <scope>NUCLEOTIDE SEQUENCE [LARGE SCALE GENOMIC DNA]</scope>
    <source>
        <strain evidence="6 7">130c</strain>
    </source>
</reference>
<protein>
    <submittedName>
        <fullName evidence="6">Traf-type zinc finger family protein</fullName>
    </submittedName>
</protein>
<dbReference type="AlphaFoldDB" id="A0A078AKI9"/>
<evidence type="ECO:0000256" key="3">
    <source>
        <dbReference type="ARBA" id="ARBA00022833"/>
    </source>
</evidence>
<dbReference type="Gene3D" id="3.30.530.20">
    <property type="match status" value="2"/>
</dbReference>
<evidence type="ECO:0000256" key="4">
    <source>
        <dbReference type="PROSITE-ProRule" id="PRU00207"/>
    </source>
</evidence>
<dbReference type="SUPFAM" id="SSF55961">
    <property type="entry name" value="Bet v1-like"/>
    <property type="match status" value="1"/>
</dbReference>
<evidence type="ECO:0000259" key="5">
    <source>
        <dbReference type="PROSITE" id="PS50145"/>
    </source>
</evidence>
<organism evidence="6 7">
    <name type="scientific">Stylonychia lemnae</name>
    <name type="common">Ciliate</name>
    <dbReference type="NCBI Taxonomy" id="5949"/>
    <lineage>
        <taxon>Eukaryota</taxon>
        <taxon>Sar</taxon>
        <taxon>Alveolata</taxon>
        <taxon>Ciliophora</taxon>
        <taxon>Intramacronucleata</taxon>
        <taxon>Spirotrichea</taxon>
        <taxon>Stichotrichia</taxon>
        <taxon>Sporadotrichida</taxon>
        <taxon>Oxytrichidae</taxon>
        <taxon>Stylonychinae</taxon>
        <taxon>Stylonychia</taxon>
    </lineage>
</organism>
<dbReference type="InterPro" id="IPR001293">
    <property type="entry name" value="Znf_TRAF"/>
</dbReference>
<dbReference type="InParanoid" id="A0A078AKI9"/>
<dbReference type="OrthoDB" id="295927at2759"/>
<keyword evidence="2 4" id="KW-0863">Zinc-finger</keyword>
<dbReference type="SUPFAM" id="SSF49599">
    <property type="entry name" value="TRAF domain-like"/>
    <property type="match status" value="1"/>
</dbReference>
<feature type="zinc finger region" description="TRAF-type" evidence="4">
    <location>
        <begin position="131"/>
        <end position="184"/>
    </location>
</feature>
<dbReference type="PANTHER" id="PTHR10131">
    <property type="entry name" value="TNF RECEPTOR ASSOCIATED FACTOR"/>
    <property type="match status" value="1"/>
</dbReference>
<evidence type="ECO:0000256" key="1">
    <source>
        <dbReference type="ARBA" id="ARBA00022723"/>
    </source>
</evidence>
<gene>
    <name evidence="6" type="primary">Contig13231.g14117</name>
    <name evidence="6" type="ORF">STYLEM_11768</name>
</gene>
<evidence type="ECO:0000313" key="6">
    <source>
        <dbReference type="EMBL" id="CDW82734.1"/>
    </source>
</evidence>
<dbReference type="PANTHER" id="PTHR10131:SF94">
    <property type="entry name" value="TNF RECEPTOR-ASSOCIATED FACTOR 4"/>
    <property type="match status" value="1"/>
</dbReference>
<sequence length="519" mass="60144">MVETPRRKSIALSQDAEIIFKLMSDEQRRLSLSLNQKLVIPQKSVKKDFLCSLCQAILVEPMKCIQCKSHFHQACLNKFCRETGSCPMQCKKPKFVSIKKDLEKGLNDLKFGCPYQDLGCDKVFSYQEAMTHDQNCKYQLVKCQAYSECKTKCIKQDIDNHQSICAYCKVPCIYCLQQVKRIDISQHEKEACTGSHLCSMCSLQVSKEEIQGSNHNCFNSLAGLLGKLVEEKDAVIQLLRDELIRKNKQIMQFIQRQTILELRLQRMEDTLSYEDGSDFSFANRGVSLYQEDLLNLRGAYELIMKNDDDGVVIPLDQDDNNSTGDSSNQAQNLFDYYENEIPEEVIQKHLSSVSEEYQDTFIFAQSMLSEHKKFLKSPDWDLHSTVDNCQLYSVFSMIQDLELKPKYDETFQQGHYLQNFPLETAIIYYQYRKMLLVNPRDMIMLVKIHRDGIVRADCYVGGWKIKSVSAKQTKVVFYSETDYKINQFISKQVISKSGHLAHALKKYVNQQQKKGQKFY</sequence>
<evidence type="ECO:0000256" key="2">
    <source>
        <dbReference type="ARBA" id="ARBA00022771"/>
    </source>
</evidence>
<dbReference type="PROSITE" id="PS50145">
    <property type="entry name" value="ZF_TRAF"/>
    <property type="match status" value="1"/>
</dbReference>
<dbReference type="Gene3D" id="3.30.40.10">
    <property type="entry name" value="Zinc/RING finger domain, C3HC4 (zinc finger)"/>
    <property type="match status" value="2"/>
</dbReference>